<keyword evidence="7" id="KW-0378">Hydrolase</keyword>
<sequence>MTREDITEKPVAIDKVYQKSSKGLKPKGKCFQCGNSAHPKKFCPAKDSTCRKCGLVGHWAKFCKTKFKSKQKAVQSVNENTEFNACDSDDSRDLSDSETELTANVNYSFIGKIYSTGKQNSQWKVQLGLNGNDNKVNFIIDTGADVTILPEKVFKDMGLKIKLEKPSKSLHGANKSKLLCVGQFCANLKSSMANSDQMIYVVKDCTTPLLGKPAIEALDIVRIVNNVQVESKHPKLFSGLGVMEGKYDIKLSKNYTPYAVNAPRKVSSVPLYKMIKKKLYDLETQGVIFKVSEPTEFCAPMVPVPKRNKKGDIVDVRICVDYTKLNKYVQTERYVIPSTSEMLSRLPGAKVFSKLDANSWSHQIPLTDSSQLLTTFISPFGRFAYRRIPFGITSAPEHAQKRLAQLLEDLEGVEVFIDDVLIHAPNQKLHDERLEAVLSRLEAAGMTLNKDKCKISCREVNFVGHIVSDKGISPDPDKTKGLREMATPQDIHDVRFLGVVNQFSKFSPSLSTLTQPIRELLQKDRDWMWTENHDKAFNEVKSVISDSPCLGLFDPDLKTKVSSDASKIGLGACLYQQQQDSEWRLAFCASRSLTSTEQNYAPIEREALGVTWACDTFAHLLIGLKFEIETDHKPLVALLGQKDLNELPFPSQESSVLLREVESYARYVVSEVAVTPNCMCKMQWEQQNDVICSKLIEYCKSGWPDKLSLSGVLKVYYPFRAEINYIDGILMRGTRIIVPCSMRLEILDKLHEGHQGIGKCRERAKASVWWPGLSNQIPDLVHKCTACIHNSQEVREPMIPSDFPYRPWEKIGADLFSLHGTTYLVVVDYYSRFIEIAKLDHLKTRSLDVILHLKSMFARHGVPDILRSDTNQLTNDRGLVYTNQRSSTAILMIVPNHPWHVTTNLPIRCREINKVLYNIYYITPY</sequence>
<keyword evidence="17" id="KW-1185">Reference proteome</keyword>
<keyword evidence="10" id="KW-0229">DNA integration</keyword>
<dbReference type="Pfam" id="PF17919">
    <property type="entry name" value="RT_RNaseH_2"/>
    <property type="match status" value="1"/>
</dbReference>
<dbReference type="InterPro" id="IPR043128">
    <property type="entry name" value="Rev_trsase/Diguanyl_cyclase"/>
</dbReference>
<dbReference type="SUPFAM" id="SSF50630">
    <property type="entry name" value="Acid proteases"/>
    <property type="match status" value="1"/>
</dbReference>
<evidence type="ECO:0008006" key="18">
    <source>
        <dbReference type="Google" id="ProtNLM"/>
    </source>
</evidence>
<evidence type="ECO:0000259" key="14">
    <source>
        <dbReference type="PROSITE" id="PS50878"/>
    </source>
</evidence>
<evidence type="ECO:0000256" key="1">
    <source>
        <dbReference type="ARBA" id="ARBA00022670"/>
    </source>
</evidence>
<dbReference type="InterPro" id="IPR043502">
    <property type="entry name" value="DNA/RNA_pol_sf"/>
</dbReference>
<dbReference type="InterPro" id="IPR001878">
    <property type="entry name" value="Znf_CCHC"/>
</dbReference>
<dbReference type="PANTHER" id="PTHR37984">
    <property type="entry name" value="PROTEIN CBG26694"/>
    <property type="match status" value="1"/>
</dbReference>
<evidence type="ECO:0000256" key="11">
    <source>
        <dbReference type="ARBA" id="ARBA00022918"/>
    </source>
</evidence>
<keyword evidence="1" id="KW-0645">Protease</keyword>
<dbReference type="GO" id="GO:0004519">
    <property type="term" value="F:endonuclease activity"/>
    <property type="evidence" value="ECO:0007669"/>
    <property type="project" value="UniProtKB-KW"/>
</dbReference>
<comment type="caution">
    <text evidence="16">The sequence shown here is derived from an EMBL/GenBank/DDBJ whole genome shotgun (WGS) entry which is preliminary data.</text>
</comment>
<protein>
    <recommendedName>
        <fullName evidence="18">Endonuclease</fullName>
    </recommendedName>
</protein>
<keyword evidence="9" id="KW-0694">RNA-binding</keyword>
<dbReference type="GO" id="GO:0003723">
    <property type="term" value="F:RNA binding"/>
    <property type="evidence" value="ECO:0007669"/>
    <property type="project" value="UniProtKB-KW"/>
</dbReference>
<dbReference type="PROSITE" id="PS50175">
    <property type="entry name" value="ASP_PROT_RETROV"/>
    <property type="match status" value="1"/>
</dbReference>
<feature type="domain" description="Reverse transcriptase" evidence="14">
    <location>
        <begin position="285"/>
        <end position="467"/>
    </location>
</feature>
<accession>A0A9Q1C569</accession>
<name>A0A9Q1C569_HOLLE</name>
<evidence type="ECO:0000256" key="5">
    <source>
        <dbReference type="ARBA" id="ARBA00022750"/>
    </source>
</evidence>
<dbReference type="GO" id="GO:0004190">
    <property type="term" value="F:aspartic-type endopeptidase activity"/>
    <property type="evidence" value="ECO:0007669"/>
    <property type="project" value="UniProtKB-KW"/>
</dbReference>
<dbReference type="OrthoDB" id="775972at2759"/>
<dbReference type="InterPro" id="IPR041577">
    <property type="entry name" value="RT_RNaseH_2"/>
</dbReference>
<dbReference type="InterPro" id="IPR000477">
    <property type="entry name" value="RT_dom"/>
</dbReference>
<evidence type="ECO:0000259" key="13">
    <source>
        <dbReference type="PROSITE" id="PS50175"/>
    </source>
</evidence>
<proteinExistence type="predicted"/>
<evidence type="ECO:0000256" key="7">
    <source>
        <dbReference type="ARBA" id="ARBA00022801"/>
    </source>
</evidence>
<dbReference type="EMBL" id="JAIZAY010000007">
    <property type="protein sequence ID" value="KAJ8038650.1"/>
    <property type="molecule type" value="Genomic_DNA"/>
</dbReference>
<evidence type="ECO:0000259" key="15">
    <source>
        <dbReference type="PROSITE" id="PS50994"/>
    </source>
</evidence>
<keyword evidence="2" id="KW-0808">Transferase</keyword>
<dbReference type="GO" id="GO:0003964">
    <property type="term" value="F:RNA-directed DNA polymerase activity"/>
    <property type="evidence" value="ECO:0007669"/>
    <property type="project" value="UniProtKB-KW"/>
</dbReference>
<dbReference type="InterPro" id="IPR036875">
    <property type="entry name" value="Znf_CCHC_sf"/>
</dbReference>
<evidence type="ECO:0000313" key="17">
    <source>
        <dbReference type="Proteomes" id="UP001152320"/>
    </source>
</evidence>
<dbReference type="InterPro" id="IPR036397">
    <property type="entry name" value="RNaseH_sf"/>
</dbReference>
<dbReference type="SUPFAM" id="SSF56672">
    <property type="entry name" value="DNA/RNA polymerases"/>
    <property type="match status" value="1"/>
</dbReference>
<dbReference type="Gene3D" id="3.10.10.10">
    <property type="entry name" value="HIV Type 1 Reverse Transcriptase, subunit A, domain 1"/>
    <property type="match status" value="1"/>
</dbReference>
<evidence type="ECO:0000313" key="16">
    <source>
        <dbReference type="EMBL" id="KAJ8038650.1"/>
    </source>
</evidence>
<dbReference type="InterPro" id="IPR001969">
    <property type="entry name" value="Aspartic_peptidase_AS"/>
</dbReference>
<keyword evidence="6" id="KW-0255">Endonuclease</keyword>
<evidence type="ECO:0000256" key="8">
    <source>
        <dbReference type="ARBA" id="ARBA00022842"/>
    </source>
</evidence>
<dbReference type="PANTHER" id="PTHR37984:SF9">
    <property type="entry name" value="INTEGRASE CATALYTIC DOMAIN-CONTAINING PROTEIN"/>
    <property type="match status" value="1"/>
</dbReference>
<dbReference type="GO" id="GO:0003677">
    <property type="term" value="F:DNA binding"/>
    <property type="evidence" value="ECO:0007669"/>
    <property type="project" value="UniProtKB-KW"/>
</dbReference>
<dbReference type="Pfam" id="PF13975">
    <property type="entry name" value="gag-asp_proteas"/>
    <property type="match status" value="1"/>
</dbReference>
<dbReference type="Gene3D" id="1.10.340.70">
    <property type="match status" value="1"/>
</dbReference>
<feature type="domain" description="Integrase catalytic" evidence="15">
    <location>
        <begin position="803"/>
        <end position="925"/>
    </location>
</feature>
<dbReference type="Gene3D" id="2.40.70.10">
    <property type="entry name" value="Acid Proteases"/>
    <property type="match status" value="1"/>
</dbReference>
<dbReference type="SUPFAM" id="SSF57756">
    <property type="entry name" value="Retrovirus zinc finger-like domains"/>
    <property type="match status" value="1"/>
</dbReference>
<keyword evidence="12" id="KW-0238">DNA-binding</keyword>
<evidence type="ECO:0000256" key="10">
    <source>
        <dbReference type="ARBA" id="ARBA00022908"/>
    </source>
</evidence>
<dbReference type="FunFam" id="3.30.70.270:FF:000003">
    <property type="entry name" value="Transposon Ty3-G Gag-Pol polyprotein"/>
    <property type="match status" value="1"/>
</dbReference>
<dbReference type="PROSITE" id="PS50878">
    <property type="entry name" value="RT_POL"/>
    <property type="match status" value="1"/>
</dbReference>
<feature type="domain" description="Peptidase A2" evidence="13">
    <location>
        <begin position="136"/>
        <end position="151"/>
    </location>
</feature>
<dbReference type="Gene3D" id="3.30.420.10">
    <property type="entry name" value="Ribonuclease H-like superfamily/Ribonuclease H"/>
    <property type="match status" value="1"/>
</dbReference>
<keyword evidence="3" id="KW-0548">Nucleotidyltransferase</keyword>
<dbReference type="InterPro" id="IPR021109">
    <property type="entry name" value="Peptidase_aspartic_dom_sf"/>
</dbReference>
<dbReference type="CDD" id="cd09274">
    <property type="entry name" value="RNase_HI_RT_Ty3"/>
    <property type="match status" value="1"/>
</dbReference>
<evidence type="ECO:0000256" key="12">
    <source>
        <dbReference type="ARBA" id="ARBA00023125"/>
    </source>
</evidence>
<evidence type="ECO:0000256" key="9">
    <source>
        <dbReference type="ARBA" id="ARBA00022884"/>
    </source>
</evidence>
<reference evidence="16" key="1">
    <citation type="submission" date="2021-10" db="EMBL/GenBank/DDBJ databases">
        <title>Tropical sea cucumber genome reveals ecological adaptation and Cuvierian tubules defense mechanism.</title>
        <authorList>
            <person name="Chen T."/>
        </authorList>
    </citation>
    <scope>NUCLEOTIDE SEQUENCE</scope>
    <source>
        <strain evidence="16">Nanhai2018</strain>
        <tissue evidence="16">Muscle</tissue>
    </source>
</reference>
<keyword evidence="5" id="KW-0064">Aspartyl protease</keyword>
<dbReference type="FunFam" id="1.10.340.70:FF:000003">
    <property type="entry name" value="Protein CBG25708"/>
    <property type="match status" value="1"/>
</dbReference>
<dbReference type="Proteomes" id="UP001152320">
    <property type="component" value="Chromosome 7"/>
</dbReference>
<dbReference type="InterPro" id="IPR001995">
    <property type="entry name" value="Peptidase_A2_cat"/>
</dbReference>
<organism evidence="16 17">
    <name type="scientific">Holothuria leucospilota</name>
    <name type="common">Black long sea cucumber</name>
    <name type="synonym">Mertensiothuria leucospilota</name>
    <dbReference type="NCBI Taxonomy" id="206669"/>
    <lineage>
        <taxon>Eukaryota</taxon>
        <taxon>Metazoa</taxon>
        <taxon>Echinodermata</taxon>
        <taxon>Eleutherozoa</taxon>
        <taxon>Echinozoa</taxon>
        <taxon>Holothuroidea</taxon>
        <taxon>Aspidochirotacea</taxon>
        <taxon>Aspidochirotida</taxon>
        <taxon>Holothuriidae</taxon>
        <taxon>Holothuria</taxon>
    </lineage>
</organism>
<dbReference type="AlphaFoldDB" id="A0A9Q1C569"/>
<dbReference type="SUPFAM" id="SSF53098">
    <property type="entry name" value="Ribonuclease H-like"/>
    <property type="match status" value="1"/>
</dbReference>
<dbReference type="GO" id="GO:0006508">
    <property type="term" value="P:proteolysis"/>
    <property type="evidence" value="ECO:0007669"/>
    <property type="project" value="UniProtKB-KW"/>
</dbReference>
<keyword evidence="8" id="KW-0460">Magnesium</keyword>
<evidence type="ECO:0000256" key="6">
    <source>
        <dbReference type="ARBA" id="ARBA00022759"/>
    </source>
</evidence>
<dbReference type="InterPro" id="IPR001584">
    <property type="entry name" value="Integrase_cat-core"/>
</dbReference>
<evidence type="ECO:0000256" key="2">
    <source>
        <dbReference type="ARBA" id="ARBA00022679"/>
    </source>
</evidence>
<dbReference type="CDD" id="cd01647">
    <property type="entry name" value="RT_LTR"/>
    <property type="match status" value="1"/>
</dbReference>
<keyword evidence="4" id="KW-0540">Nuclease</keyword>
<dbReference type="Gene3D" id="4.10.60.10">
    <property type="entry name" value="Zinc finger, CCHC-type"/>
    <property type="match status" value="1"/>
</dbReference>
<dbReference type="InterPro" id="IPR050951">
    <property type="entry name" value="Retrovirus_Pol_polyprotein"/>
</dbReference>
<dbReference type="PROSITE" id="PS50994">
    <property type="entry name" value="INTEGRASE"/>
    <property type="match status" value="1"/>
</dbReference>
<dbReference type="Pfam" id="PF17921">
    <property type="entry name" value="Integrase_H2C2"/>
    <property type="match status" value="1"/>
</dbReference>
<keyword evidence="11" id="KW-0695">RNA-directed DNA polymerase</keyword>
<dbReference type="GO" id="GO:0008270">
    <property type="term" value="F:zinc ion binding"/>
    <property type="evidence" value="ECO:0007669"/>
    <property type="project" value="InterPro"/>
</dbReference>
<dbReference type="PROSITE" id="PS00141">
    <property type="entry name" value="ASP_PROTEASE"/>
    <property type="match status" value="1"/>
</dbReference>
<dbReference type="Pfam" id="PF00078">
    <property type="entry name" value="RVT_1"/>
    <property type="match status" value="1"/>
</dbReference>
<dbReference type="SMART" id="SM00343">
    <property type="entry name" value="ZnF_C2HC"/>
    <property type="match status" value="2"/>
</dbReference>
<evidence type="ECO:0000256" key="4">
    <source>
        <dbReference type="ARBA" id="ARBA00022722"/>
    </source>
</evidence>
<dbReference type="FunFam" id="3.30.70.270:FF:000020">
    <property type="entry name" value="Transposon Tf2-6 polyprotein-like Protein"/>
    <property type="match status" value="1"/>
</dbReference>
<dbReference type="InterPro" id="IPR012337">
    <property type="entry name" value="RNaseH-like_sf"/>
</dbReference>
<dbReference type="InterPro" id="IPR041588">
    <property type="entry name" value="Integrase_H2C2"/>
</dbReference>
<dbReference type="Gene3D" id="3.30.70.270">
    <property type="match status" value="2"/>
</dbReference>
<dbReference type="GO" id="GO:0015074">
    <property type="term" value="P:DNA integration"/>
    <property type="evidence" value="ECO:0007669"/>
    <property type="project" value="UniProtKB-KW"/>
</dbReference>
<evidence type="ECO:0000256" key="3">
    <source>
        <dbReference type="ARBA" id="ARBA00022695"/>
    </source>
</evidence>
<gene>
    <name evidence="16" type="ORF">HOLleu_16135</name>
</gene>